<evidence type="ECO:0000256" key="7">
    <source>
        <dbReference type="ARBA" id="ARBA00022755"/>
    </source>
</evidence>
<evidence type="ECO:0000313" key="12">
    <source>
        <dbReference type="Proteomes" id="UP000054560"/>
    </source>
</evidence>
<dbReference type="GO" id="GO:0005524">
    <property type="term" value="F:ATP binding"/>
    <property type="evidence" value="ECO:0007669"/>
    <property type="project" value="UniProtKB-KW"/>
</dbReference>
<organism evidence="11 12">
    <name type="scientific">Sphaeroforma arctica JP610</name>
    <dbReference type="NCBI Taxonomy" id="667725"/>
    <lineage>
        <taxon>Eukaryota</taxon>
        <taxon>Ichthyosporea</taxon>
        <taxon>Ichthyophonida</taxon>
        <taxon>Sphaeroforma</taxon>
    </lineage>
</organism>
<dbReference type="PROSITE" id="PS01057">
    <property type="entry name" value="SAICAR_SYNTHETASE_1"/>
    <property type="match status" value="1"/>
</dbReference>
<evidence type="ECO:0000313" key="11">
    <source>
        <dbReference type="EMBL" id="KNC83692.1"/>
    </source>
</evidence>
<accession>A0A0L0G3K9</accession>
<dbReference type="PROSITE" id="PS01058">
    <property type="entry name" value="SAICAR_SYNTHETASE_2"/>
    <property type="match status" value="1"/>
</dbReference>
<evidence type="ECO:0000256" key="6">
    <source>
        <dbReference type="ARBA" id="ARBA00022741"/>
    </source>
</evidence>
<reference evidence="11 12" key="1">
    <citation type="submission" date="2011-02" db="EMBL/GenBank/DDBJ databases">
        <title>The Genome Sequence of Sphaeroforma arctica JP610.</title>
        <authorList>
            <consortium name="The Broad Institute Genome Sequencing Platform"/>
            <person name="Russ C."/>
            <person name="Cuomo C."/>
            <person name="Young S.K."/>
            <person name="Zeng Q."/>
            <person name="Gargeya S."/>
            <person name="Alvarado L."/>
            <person name="Berlin A."/>
            <person name="Chapman S.B."/>
            <person name="Chen Z."/>
            <person name="Freedman E."/>
            <person name="Gellesch M."/>
            <person name="Goldberg J."/>
            <person name="Griggs A."/>
            <person name="Gujja S."/>
            <person name="Heilman E."/>
            <person name="Heiman D."/>
            <person name="Howarth C."/>
            <person name="Mehta T."/>
            <person name="Neiman D."/>
            <person name="Pearson M."/>
            <person name="Roberts A."/>
            <person name="Saif S."/>
            <person name="Shea T."/>
            <person name="Shenoy N."/>
            <person name="Sisk P."/>
            <person name="Stolte C."/>
            <person name="Sykes S."/>
            <person name="White J."/>
            <person name="Yandava C."/>
            <person name="Burger G."/>
            <person name="Gray M.W."/>
            <person name="Holland P.W.H."/>
            <person name="King N."/>
            <person name="Lang F.B.F."/>
            <person name="Roger A.J."/>
            <person name="Ruiz-Trillo I."/>
            <person name="Haas B."/>
            <person name="Nusbaum C."/>
            <person name="Birren B."/>
        </authorList>
    </citation>
    <scope>NUCLEOTIDE SEQUENCE [LARGE SCALE GENOMIC DNA]</scope>
    <source>
        <strain evidence="11 12">JP610</strain>
    </source>
</reference>
<dbReference type="InterPro" id="IPR001636">
    <property type="entry name" value="SAICAR_synth"/>
</dbReference>
<keyword evidence="12" id="KW-1185">Reference proteome</keyword>
<keyword evidence="7" id="KW-0658">Purine biosynthesis</keyword>
<dbReference type="STRING" id="667725.A0A0L0G3K9"/>
<protein>
    <recommendedName>
        <fullName evidence="4">Phosphoribosylaminoimidazole-succinocarboxamide synthase</fullName>
        <ecNumber evidence="3">6.3.2.6</ecNumber>
    </recommendedName>
    <alternativeName>
        <fullName evidence="9">SAICAR synthetase</fullName>
    </alternativeName>
</protein>
<dbReference type="Gene3D" id="3.30.470.20">
    <property type="entry name" value="ATP-grasp fold, B domain"/>
    <property type="match status" value="1"/>
</dbReference>
<dbReference type="NCBIfam" id="TIGR00081">
    <property type="entry name" value="purC"/>
    <property type="match status" value="1"/>
</dbReference>
<keyword evidence="6" id="KW-0547">Nucleotide-binding</keyword>
<dbReference type="Pfam" id="PF01259">
    <property type="entry name" value="SAICAR_synt"/>
    <property type="match status" value="1"/>
</dbReference>
<name>A0A0L0G3K9_9EUKA</name>
<dbReference type="EC" id="6.3.2.6" evidence="3"/>
<dbReference type="FunFam" id="3.30.470.20:FF:000015">
    <property type="entry name" value="Phosphoribosylaminoimidazole-succinocarboxamide synthase"/>
    <property type="match status" value="1"/>
</dbReference>
<dbReference type="GO" id="GO:0006189">
    <property type="term" value="P:'de novo' IMP biosynthetic process"/>
    <property type="evidence" value="ECO:0007669"/>
    <property type="project" value="UniProtKB-UniPathway"/>
</dbReference>
<dbReference type="SUPFAM" id="SSF56104">
    <property type="entry name" value="SAICAR synthase-like"/>
    <property type="match status" value="1"/>
</dbReference>
<dbReference type="GeneID" id="25904594"/>
<keyword evidence="8" id="KW-0067">ATP-binding</keyword>
<dbReference type="NCBIfam" id="NF010568">
    <property type="entry name" value="PRK13961.1"/>
    <property type="match status" value="1"/>
</dbReference>
<dbReference type="InterPro" id="IPR018236">
    <property type="entry name" value="SAICAR_synthetase_CS"/>
</dbReference>
<gene>
    <name evidence="11" type="ORF">SARC_04090</name>
</gene>
<dbReference type="PANTHER" id="PTHR43700">
    <property type="entry name" value="PHOSPHORIBOSYLAMINOIMIDAZOLE-SUCCINOCARBOXAMIDE SYNTHASE"/>
    <property type="match status" value="1"/>
</dbReference>
<feature type="domain" description="SAICAR synthetase/ADE2 N-terminal" evidence="10">
    <location>
        <begin position="17"/>
        <end position="267"/>
    </location>
</feature>
<keyword evidence="5" id="KW-0436">Ligase</keyword>
<evidence type="ECO:0000256" key="2">
    <source>
        <dbReference type="ARBA" id="ARBA00010190"/>
    </source>
</evidence>
<evidence type="ECO:0000256" key="3">
    <source>
        <dbReference type="ARBA" id="ARBA00012217"/>
    </source>
</evidence>
<dbReference type="InterPro" id="IPR028923">
    <property type="entry name" value="SAICAR_synt/ADE2_N"/>
</dbReference>
<sequence length="299" mass="33421">MTVDTAYTGELPGLTLLARGKVRDIYDVDDNSLLFVASDRLSAFDVVMKTGIPDKGKVLTQISMFWFDLLKDVPNHVITADVNEMPAQIQKYASQLAGRSMLVKKLKMLPVEAIVRGYITGSGWKEYQRKGTVCDLELPKGLENCSKLEKPLFTPSTKAEDGLHDENIHPDKSAQILGAELNQKVAETAIQIYETARAFAAERGIIIADTKFEFGLDNDGNLVLADEVLTPDSSRFWPADEYTPGKEQNSFDKQFIRNYLESINYDKTTPVTIPDNVITRSQQKYLEAFEIITGKKLST</sequence>
<comment type="pathway">
    <text evidence="1">Purine metabolism; IMP biosynthesis via de novo pathway; 5-amino-1-(5-phospho-D-ribosyl)imidazole-4-carboxamide from 5-amino-1-(5-phospho-D-ribosyl)imidazole-4-carboxylate: step 1/2.</text>
</comment>
<evidence type="ECO:0000256" key="4">
    <source>
        <dbReference type="ARBA" id="ARBA00016460"/>
    </source>
</evidence>
<dbReference type="AlphaFoldDB" id="A0A0L0G3K9"/>
<dbReference type="GO" id="GO:0005737">
    <property type="term" value="C:cytoplasm"/>
    <property type="evidence" value="ECO:0007669"/>
    <property type="project" value="TreeGrafter"/>
</dbReference>
<dbReference type="HAMAP" id="MF_00137">
    <property type="entry name" value="SAICAR_synth"/>
    <property type="match status" value="1"/>
</dbReference>
<dbReference type="FunFam" id="3.30.200.20:FF:000392">
    <property type="entry name" value="Phosphoribosylaminoimidazole-succinocarboxamide synthase"/>
    <property type="match status" value="1"/>
</dbReference>
<dbReference type="PANTHER" id="PTHR43700:SF1">
    <property type="entry name" value="PHOSPHORIBOSYLAMINOIMIDAZOLE-SUCCINOCARBOXAMIDE SYNTHASE"/>
    <property type="match status" value="1"/>
</dbReference>
<dbReference type="RefSeq" id="XP_014157594.1">
    <property type="nucleotide sequence ID" value="XM_014302119.1"/>
</dbReference>
<evidence type="ECO:0000256" key="1">
    <source>
        <dbReference type="ARBA" id="ARBA00004672"/>
    </source>
</evidence>
<evidence type="ECO:0000256" key="8">
    <source>
        <dbReference type="ARBA" id="ARBA00022840"/>
    </source>
</evidence>
<evidence type="ECO:0000259" key="10">
    <source>
        <dbReference type="Pfam" id="PF01259"/>
    </source>
</evidence>
<dbReference type="GO" id="GO:0004639">
    <property type="term" value="F:phosphoribosylaminoimidazolesuccinocarboxamide synthase activity"/>
    <property type="evidence" value="ECO:0007669"/>
    <property type="project" value="UniProtKB-EC"/>
</dbReference>
<dbReference type="EMBL" id="KQ241816">
    <property type="protein sequence ID" value="KNC83692.1"/>
    <property type="molecule type" value="Genomic_DNA"/>
</dbReference>
<dbReference type="Proteomes" id="UP000054560">
    <property type="component" value="Unassembled WGS sequence"/>
</dbReference>
<dbReference type="eggNOG" id="KOG2835">
    <property type="taxonomic scope" value="Eukaryota"/>
</dbReference>
<comment type="similarity">
    <text evidence="2">Belongs to the SAICAR synthetase family.</text>
</comment>
<evidence type="ECO:0000256" key="5">
    <source>
        <dbReference type="ARBA" id="ARBA00022598"/>
    </source>
</evidence>
<dbReference type="OrthoDB" id="9991235at2759"/>
<dbReference type="UniPathway" id="UPA00074">
    <property type="reaction ID" value="UER00131"/>
</dbReference>
<proteinExistence type="inferred from homology"/>
<evidence type="ECO:0000256" key="9">
    <source>
        <dbReference type="ARBA" id="ARBA00030409"/>
    </source>
</evidence>
<dbReference type="CDD" id="cd01414">
    <property type="entry name" value="SAICAR_synt_Sc"/>
    <property type="match status" value="1"/>
</dbReference>
<dbReference type="Gene3D" id="3.30.200.20">
    <property type="entry name" value="Phosphorylase Kinase, domain 1"/>
    <property type="match status" value="1"/>
</dbReference>